<name>A0AAE0C8Y6_9CHLO</name>
<evidence type="ECO:0000313" key="2">
    <source>
        <dbReference type="Proteomes" id="UP001190700"/>
    </source>
</evidence>
<dbReference type="AlphaFoldDB" id="A0AAE0C8Y6"/>
<organism evidence="1 2">
    <name type="scientific">Cymbomonas tetramitiformis</name>
    <dbReference type="NCBI Taxonomy" id="36881"/>
    <lineage>
        <taxon>Eukaryota</taxon>
        <taxon>Viridiplantae</taxon>
        <taxon>Chlorophyta</taxon>
        <taxon>Pyramimonadophyceae</taxon>
        <taxon>Pyramimonadales</taxon>
        <taxon>Pyramimonadaceae</taxon>
        <taxon>Cymbomonas</taxon>
    </lineage>
</organism>
<protein>
    <submittedName>
        <fullName evidence="1">Uncharacterized protein</fullName>
    </submittedName>
</protein>
<gene>
    <name evidence="1" type="ORF">CYMTET_41001</name>
</gene>
<sequence length="207" mass="23313">MAKSSGASVVNVRAESGKLVRDGFKAPKANTVSRSTVIMQLLESADDGNPYLHEEGERALRIRLIKMEKCLKEVSRDSELYAGKSRQDSIRTFVAQNVERLKSRCGLIKDTLRRRRAKEHASRIRSSSAARGITVQDVERVNAFQLARKFGPRAGMSVSERYRRALKFDLHPPEGILEIVRRWPEKLDVIDNGTMSFGDVTEAGRNQ</sequence>
<keyword evidence="2" id="KW-1185">Reference proteome</keyword>
<dbReference type="EMBL" id="LGRX02027263">
    <property type="protein sequence ID" value="KAK3249555.1"/>
    <property type="molecule type" value="Genomic_DNA"/>
</dbReference>
<dbReference type="GO" id="GO:0006260">
    <property type="term" value="P:DNA replication"/>
    <property type="evidence" value="ECO:0007669"/>
    <property type="project" value="InterPro"/>
</dbReference>
<evidence type="ECO:0000313" key="1">
    <source>
        <dbReference type="EMBL" id="KAK3249555.1"/>
    </source>
</evidence>
<proteinExistence type="predicted"/>
<comment type="caution">
    <text evidence="1">The sequence shown here is derived from an EMBL/GenBank/DDBJ whole genome shotgun (WGS) entry which is preliminary data.</text>
</comment>
<dbReference type="GO" id="GO:0000731">
    <property type="term" value="P:DNA synthesis involved in DNA repair"/>
    <property type="evidence" value="ECO:0007669"/>
    <property type="project" value="InterPro"/>
</dbReference>
<reference evidence="1 2" key="1">
    <citation type="journal article" date="2015" name="Genome Biol. Evol.">
        <title>Comparative Genomics of a Bacterivorous Green Alga Reveals Evolutionary Causalities and Consequences of Phago-Mixotrophic Mode of Nutrition.</title>
        <authorList>
            <person name="Burns J.A."/>
            <person name="Paasch A."/>
            <person name="Narechania A."/>
            <person name="Kim E."/>
        </authorList>
    </citation>
    <scope>NUCLEOTIDE SEQUENCE [LARGE SCALE GENOMIC DNA]</scope>
    <source>
        <strain evidence="1 2">PLY_AMNH</strain>
    </source>
</reference>
<dbReference type="Proteomes" id="UP001190700">
    <property type="component" value="Unassembled WGS sequence"/>
</dbReference>
<dbReference type="InterPro" id="IPR007218">
    <property type="entry name" value="DNA_pol_delta_4"/>
</dbReference>
<dbReference type="Pfam" id="PF04081">
    <property type="entry name" value="DNA_pol_delta_4"/>
    <property type="match status" value="1"/>
</dbReference>
<accession>A0AAE0C8Y6</accession>